<dbReference type="PANTHER" id="PTHR30469:SF15">
    <property type="entry name" value="HLYD FAMILY OF SECRETION PROTEINS"/>
    <property type="match status" value="1"/>
</dbReference>
<name>T0JH10_9BACT</name>
<comment type="caution">
    <text evidence="1">The sequence shown here is derived from an EMBL/GenBank/DDBJ whole genome shotgun (WGS) entry which is preliminary data.</text>
</comment>
<dbReference type="RefSeq" id="WP_021286443.1">
    <property type="nucleotide sequence ID" value="NZ_AUPZ01000002.1"/>
</dbReference>
<dbReference type="AlphaFoldDB" id="T0JH10"/>
<dbReference type="Gene3D" id="2.40.420.20">
    <property type="match status" value="1"/>
</dbReference>
<organism evidence="1 2">
    <name type="scientific">Sulfurimonas hongkongensis</name>
    <dbReference type="NCBI Taxonomy" id="1172190"/>
    <lineage>
        <taxon>Bacteria</taxon>
        <taxon>Pseudomonadati</taxon>
        <taxon>Campylobacterota</taxon>
        <taxon>Epsilonproteobacteria</taxon>
        <taxon>Campylobacterales</taxon>
        <taxon>Sulfurimonadaceae</taxon>
        <taxon>Sulfurimonas</taxon>
    </lineage>
</organism>
<dbReference type="EMBL" id="AUPZ01000002">
    <property type="protein sequence ID" value="EQB40365.1"/>
    <property type="molecule type" value="Genomic_DNA"/>
</dbReference>
<dbReference type="eggNOG" id="COG0845">
    <property type="taxonomic scope" value="Bacteria"/>
</dbReference>
<reference evidence="1 2" key="1">
    <citation type="submission" date="2013-07" db="EMBL/GenBank/DDBJ databases">
        <title>Sulfurimonas hongkongensis AST-10 Genome Sequencing.</title>
        <authorList>
            <person name="Cai L."/>
            <person name="Zhang T."/>
        </authorList>
    </citation>
    <scope>NUCLEOTIDE SEQUENCE [LARGE SCALE GENOMIC DNA]</scope>
    <source>
        <strain evidence="1 2">AST-10</strain>
    </source>
</reference>
<dbReference type="PANTHER" id="PTHR30469">
    <property type="entry name" value="MULTIDRUG RESISTANCE PROTEIN MDTA"/>
    <property type="match status" value="1"/>
</dbReference>
<dbReference type="Gene3D" id="1.10.287.470">
    <property type="entry name" value="Helix hairpin bin"/>
    <property type="match status" value="1"/>
</dbReference>
<evidence type="ECO:0000313" key="1">
    <source>
        <dbReference type="EMBL" id="EQB40365.1"/>
    </source>
</evidence>
<dbReference type="GO" id="GO:0015562">
    <property type="term" value="F:efflux transmembrane transporter activity"/>
    <property type="evidence" value="ECO:0007669"/>
    <property type="project" value="TreeGrafter"/>
</dbReference>
<dbReference type="Proteomes" id="UP000015520">
    <property type="component" value="Unassembled WGS sequence"/>
</dbReference>
<gene>
    <name evidence="1" type="ORF">M947_00790</name>
</gene>
<evidence type="ECO:0008006" key="3">
    <source>
        <dbReference type="Google" id="ProtNLM"/>
    </source>
</evidence>
<dbReference type="GO" id="GO:1990281">
    <property type="term" value="C:efflux pump complex"/>
    <property type="evidence" value="ECO:0007669"/>
    <property type="project" value="TreeGrafter"/>
</dbReference>
<dbReference type="PATRIC" id="fig|1172190.3.peg.153"/>
<sequence length="349" mass="37452">MKKYLKIVLALIVVVALGIAGAKKIQTARAADASMPKAKIYPIVVKVMTPAIVDAKLSLPYLAEVENDKDVLLSSRISARIISIKNSGAPVKKGDVIARLDTTSIESSLKSIQNQITSENIALKNLKATHKRTTQLLSMQGASIEESQKEATMIAATEAKIAGLKQQEIESKNNLSYAVIISPVDGVIAKSMSSDGAMSMPGSPLAKISSKNGFYLLLRIPTNINIKGVSFNGEVFPAIALNSTFHGLAEYKVYIGDSKLTSGDRAEVDVITYNDKGFLLPFDALLNRNGKSYVLVVNGNKAESKEVHILESAEQGVLISESFEGEKIVVAKPDILLKLSSGHALEVKE</sequence>
<dbReference type="SUPFAM" id="SSF111369">
    <property type="entry name" value="HlyD-like secretion proteins"/>
    <property type="match status" value="1"/>
</dbReference>
<proteinExistence type="predicted"/>
<accession>T0JH10</accession>
<evidence type="ECO:0000313" key="2">
    <source>
        <dbReference type="Proteomes" id="UP000015520"/>
    </source>
</evidence>
<dbReference type="STRING" id="1172190.M947_00790"/>
<dbReference type="Gene3D" id="2.40.50.100">
    <property type="match status" value="1"/>
</dbReference>
<protein>
    <recommendedName>
        <fullName evidence="3">RND efflux pump membrane fusion protein barrel-sandwich domain-containing protein</fullName>
    </recommendedName>
</protein>
<keyword evidence="2" id="KW-1185">Reference proteome</keyword>
<dbReference type="Gene3D" id="2.40.30.170">
    <property type="match status" value="1"/>
</dbReference>
<dbReference type="OrthoDB" id="9784484at2"/>